<proteinExistence type="predicted"/>
<feature type="compositionally biased region" description="Polar residues" evidence="1">
    <location>
        <begin position="88"/>
        <end position="102"/>
    </location>
</feature>
<protein>
    <recommendedName>
        <fullName evidence="5">Secreted protein</fullName>
    </recommendedName>
</protein>
<feature type="signal peptide" evidence="2">
    <location>
        <begin position="1"/>
        <end position="20"/>
    </location>
</feature>
<name>A0A4P2Q8I8_SORCE</name>
<dbReference type="Proteomes" id="UP000295781">
    <property type="component" value="Chromosome"/>
</dbReference>
<dbReference type="RefSeq" id="WP_129352453.1">
    <property type="nucleotide sequence ID" value="NZ_CP012670.1"/>
</dbReference>
<evidence type="ECO:0008006" key="5">
    <source>
        <dbReference type="Google" id="ProtNLM"/>
    </source>
</evidence>
<feature type="chain" id="PRO_5020842885" description="Secreted protein" evidence="2">
    <location>
        <begin position="21"/>
        <end position="256"/>
    </location>
</feature>
<dbReference type="PROSITE" id="PS51257">
    <property type="entry name" value="PROKAR_LIPOPROTEIN"/>
    <property type="match status" value="1"/>
</dbReference>
<organism evidence="3 4">
    <name type="scientific">Sorangium cellulosum</name>
    <name type="common">Polyangium cellulosum</name>
    <dbReference type="NCBI Taxonomy" id="56"/>
    <lineage>
        <taxon>Bacteria</taxon>
        <taxon>Pseudomonadati</taxon>
        <taxon>Myxococcota</taxon>
        <taxon>Polyangia</taxon>
        <taxon>Polyangiales</taxon>
        <taxon>Polyangiaceae</taxon>
        <taxon>Sorangium</taxon>
    </lineage>
</organism>
<sequence>MNAKRVLLPILAISVWLLTACNWTVGDCYPREEWEGGAGAGGPVGPPVPIYTSSASGDFGADPQGGGERKLACNEWELEDDEERPSDTSESPTHTYNPTSPQDPCPEFGDMAGDGATFLSCSEACSSKCPPGMASITYADFDPSDFPFVTIVKDNGRGKAGGEQRAKANLKFIHKFPGGTTEWYCAITIKMPLRTELMGKIDPLRAANLSEEITEEVANVMDYNLPPGIFCKRFAIQADATFKSKYQGLGARVTNP</sequence>
<reference evidence="3 4" key="1">
    <citation type="submission" date="2015-09" db="EMBL/GenBank/DDBJ databases">
        <title>Sorangium comparison.</title>
        <authorList>
            <person name="Zaburannyi N."/>
            <person name="Bunk B."/>
            <person name="Overmann J."/>
            <person name="Mueller R."/>
        </authorList>
    </citation>
    <scope>NUCLEOTIDE SEQUENCE [LARGE SCALE GENOMIC DNA]</scope>
    <source>
        <strain evidence="3 4">So ceGT47</strain>
    </source>
</reference>
<evidence type="ECO:0000256" key="2">
    <source>
        <dbReference type="SAM" id="SignalP"/>
    </source>
</evidence>
<accession>A0A4P2Q8I8</accession>
<dbReference type="OrthoDB" id="5503857at2"/>
<evidence type="ECO:0000256" key="1">
    <source>
        <dbReference type="SAM" id="MobiDB-lite"/>
    </source>
</evidence>
<evidence type="ECO:0000313" key="3">
    <source>
        <dbReference type="EMBL" id="AUX25498.1"/>
    </source>
</evidence>
<gene>
    <name evidence="3" type="ORF">SOCEGT47_060450</name>
</gene>
<dbReference type="EMBL" id="CP012670">
    <property type="protein sequence ID" value="AUX25498.1"/>
    <property type="molecule type" value="Genomic_DNA"/>
</dbReference>
<evidence type="ECO:0000313" key="4">
    <source>
        <dbReference type="Proteomes" id="UP000295781"/>
    </source>
</evidence>
<dbReference type="AlphaFoldDB" id="A0A4P2Q8I8"/>
<feature type="region of interest" description="Disordered" evidence="1">
    <location>
        <begin position="39"/>
        <end position="109"/>
    </location>
</feature>
<keyword evidence="2" id="KW-0732">Signal</keyword>